<evidence type="ECO:0000313" key="1">
    <source>
        <dbReference type="EMBL" id="KAI0030444.1"/>
    </source>
</evidence>
<evidence type="ECO:0000313" key="2">
    <source>
        <dbReference type="Proteomes" id="UP000814128"/>
    </source>
</evidence>
<organism evidence="1 2">
    <name type="scientific">Vararia minispora EC-137</name>
    <dbReference type="NCBI Taxonomy" id="1314806"/>
    <lineage>
        <taxon>Eukaryota</taxon>
        <taxon>Fungi</taxon>
        <taxon>Dikarya</taxon>
        <taxon>Basidiomycota</taxon>
        <taxon>Agaricomycotina</taxon>
        <taxon>Agaricomycetes</taxon>
        <taxon>Russulales</taxon>
        <taxon>Lachnocladiaceae</taxon>
        <taxon>Vararia</taxon>
    </lineage>
</organism>
<protein>
    <submittedName>
        <fullName evidence="1">Uncharacterized protein</fullName>
    </submittedName>
</protein>
<proteinExistence type="predicted"/>
<name>A0ACB8QF59_9AGAM</name>
<dbReference type="Proteomes" id="UP000814128">
    <property type="component" value="Unassembled WGS sequence"/>
</dbReference>
<reference evidence="1" key="1">
    <citation type="submission" date="2021-02" db="EMBL/GenBank/DDBJ databases">
        <authorList>
            <consortium name="DOE Joint Genome Institute"/>
            <person name="Ahrendt S."/>
            <person name="Looney B.P."/>
            <person name="Miyauchi S."/>
            <person name="Morin E."/>
            <person name="Drula E."/>
            <person name="Courty P.E."/>
            <person name="Chicoki N."/>
            <person name="Fauchery L."/>
            <person name="Kohler A."/>
            <person name="Kuo A."/>
            <person name="Labutti K."/>
            <person name="Pangilinan J."/>
            <person name="Lipzen A."/>
            <person name="Riley R."/>
            <person name="Andreopoulos W."/>
            <person name="He G."/>
            <person name="Johnson J."/>
            <person name="Barry K.W."/>
            <person name="Grigoriev I.V."/>
            <person name="Nagy L."/>
            <person name="Hibbett D."/>
            <person name="Henrissat B."/>
            <person name="Matheny P.B."/>
            <person name="Labbe J."/>
            <person name="Martin F."/>
        </authorList>
    </citation>
    <scope>NUCLEOTIDE SEQUENCE</scope>
    <source>
        <strain evidence="1">EC-137</strain>
    </source>
</reference>
<keyword evidence="2" id="KW-1185">Reference proteome</keyword>
<comment type="caution">
    <text evidence="1">The sequence shown here is derived from an EMBL/GenBank/DDBJ whole genome shotgun (WGS) entry which is preliminary data.</text>
</comment>
<dbReference type="EMBL" id="MU273621">
    <property type="protein sequence ID" value="KAI0030444.1"/>
    <property type="molecule type" value="Genomic_DNA"/>
</dbReference>
<gene>
    <name evidence="1" type="ORF">K488DRAFT_87747</name>
</gene>
<reference evidence="1" key="2">
    <citation type="journal article" date="2022" name="New Phytol.">
        <title>Evolutionary transition to the ectomycorrhizal habit in the genomes of a hyperdiverse lineage of mushroom-forming fungi.</title>
        <authorList>
            <person name="Looney B."/>
            <person name="Miyauchi S."/>
            <person name="Morin E."/>
            <person name="Drula E."/>
            <person name="Courty P.E."/>
            <person name="Kohler A."/>
            <person name="Kuo A."/>
            <person name="LaButti K."/>
            <person name="Pangilinan J."/>
            <person name="Lipzen A."/>
            <person name="Riley R."/>
            <person name="Andreopoulos W."/>
            <person name="He G."/>
            <person name="Johnson J."/>
            <person name="Nolan M."/>
            <person name="Tritt A."/>
            <person name="Barry K.W."/>
            <person name="Grigoriev I.V."/>
            <person name="Nagy L.G."/>
            <person name="Hibbett D."/>
            <person name="Henrissat B."/>
            <person name="Matheny P.B."/>
            <person name="Labbe J."/>
            <person name="Martin F.M."/>
        </authorList>
    </citation>
    <scope>NUCLEOTIDE SEQUENCE</scope>
    <source>
        <strain evidence="1">EC-137</strain>
    </source>
</reference>
<accession>A0ACB8QF59</accession>
<sequence>MDPNFTIITVPSHSFEKKYKGMSVEAWDPVSSERMRRASLVPTRGTPLSRGRSLQVSVTPASVAPAVIDLPLGSSPAHATTFPRDDDSARARRHRRRYSEHPHVRRRDDSENRPATASAPAVPPVPAPLRPQRPAALDLHDVEEAFPTRGESSHAHRWADTPSAASVAAWVREQQVQAQYQFAPLSPPPNAATKAHPGLIGKMKKFIGKQKGE</sequence>